<gene>
    <name evidence="6" type="ORF">BJ987_000425</name>
</gene>
<dbReference type="SUPFAM" id="SSF54001">
    <property type="entry name" value="Cysteine proteinases"/>
    <property type="match status" value="1"/>
</dbReference>
<sequence length="231" mass="24051">MARHLWRFIVGGLLIAAGALGIMLYTAGTAAAQEVKIPGVGTIEIPNEIQIPAGVPGIEVRPQAPAAVAPGFEQPMTTAPLRIELESETLAAPAYDIPVGPFVVGPAEPETPAQSDDESMRLTALEAARSRLGADYNPGSNGPDSFDCSGLVQWSYEQAGVDLPRTSYEQAATGTPVPLDELEPGDVVTFYDGGHSALYAGDGEVIHASTSGRGVEISPMESMPVTGARRP</sequence>
<dbReference type="InterPro" id="IPR038765">
    <property type="entry name" value="Papain-like_cys_pep_sf"/>
</dbReference>
<dbReference type="PANTHER" id="PTHR47359:SF3">
    <property type="entry name" value="NLP_P60 DOMAIN-CONTAINING PROTEIN-RELATED"/>
    <property type="match status" value="1"/>
</dbReference>
<evidence type="ECO:0000256" key="3">
    <source>
        <dbReference type="ARBA" id="ARBA00022801"/>
    </source>
</evidence>
<evidence type="ECO:0000256" key="4">
    <source>
        <dbReference type="ARBA" id="ARBA00022807"/>
    </source>
</evidence>
<accession>A0ABS4Q8T6</accession>
<dbReference type="Gene3D" id="3.90.1720.10">
    <property type="entry name" value="endopeptidase domain like (from Nostoc punctiforme)"/>
    <property type="match status" value="1"/>
</dbReference>
<evidence type="ECO:0000256" key="1">
    <source>
        <dbReference type="ARBA" id="ARBA00007074"/>
    </source>
</evidence>
<protein>
    <submittedName>
        <fullName evidence="6">Cell wall-associated NlpC family hydrolase</fullName>
    </submittedName>
</protein>
<keyword evidence="2" id="KW-0645">Protease</keyword>
<comment type="caution">
    <text evidence="6">The sequence shown here is derived from an EMBL/GenBank/DDBJ whole genome shotgun (WGS) entry which is preliminary data.</text>
</comment>
<dbReference type="PANTHER" id="PTHR47359">
    <property type="entry name" value="PEPTIDOGLYCAN DL-ENDOPEPTIDASE CWLO"/>
    <property type="match status" value="1"/>
</dbReference>
<dbReference type="InterPro" id="IPR051794">
    <property type="entry name" value="PG_Endopeptidase_C40"/>
</dbReference>
<dbReference type="GO" id="GO:0016787">
    <property type="term" value="F:hydrolase activity"/>
    <property type="evidence" value="ECO:0007669"/>
    <property type="project" value="UniProtKB-KW"/>
</dbReference>
<keyword evidence="4" id="KW-0788">Thiol protease</keyword>
<comment type="similarity">
    <text evidence="1">Belongs to the peptidase C40 family.</text>
</comment>
<keyword evidence="7" id="KW-1185">Reference proteome</keyword>
<keyword evidence="3 6" id="KW-0378">Hydrolase</keyword>
<evidence type="ECO:0000256" key="2">
    <source>
        <dbReference type="ARBA" id="ARBA00022670"/>
    </source>
</evidence>
<dbReference type="RefSeq" id="WP_245365774.1">
    <property type="nucleotide sequence ID" value="NZ_JAGGMR010000001.1"/>
</dbReference>
<reference evidence="6 7" key="1">
    <citation type="submission" date="2021-03" db="EMBL/GenBank/DDBJ databases">
        <title>Sequencing the genomes of 1000 actinobacteria strains.</title>
        <authorList>
            <person name="Klenk H.-P."/>
        </authorList>
    </citation>
    <scope>NUCLEOTIDE SEQUENCE [LARGE SCALE GENOMIC DNA]</scope>
    <source>
        <strain evidence="6 7">DSM 45516</strain>
    </source>
</reference>
<feature type="domain" description="NlpC/P60" evidence="5">
    <location>
        <begin position="118"/>
        <end position="231"/>
    </location>
</feature>
<dbReference type="PROSITE" id="PS51935">
    <property type="entry name" value="NLPC_P60"/>
    <property type="match status" value="1"/>
</dbReference>
<name>A0ABS4Q8T6_9NOCA</name>
<evidence type="ECO:0000259" key="5">
    <source>
        <dbReference type="PROSITE" id="PS51935"/>
    </source>
</evidence>
<dbReference type="Pfam" id="PF00877">
    <property type="entry name" value="NLPC_P60"/>
    <property type="match status" value="1"/>
</dbReference>
<dbReference type="InterPro" id="IPR000064">
    <property type="entry name" value="NLP_P60_dom"/>
</dbReference>
<evidence type="ECO:0000313" key="7">
    <source>
        <dbReference type="Proteomes" id="UP001519325"/>
    </source>
</evidence>
<proteinExistence type="inferred from homology"/>
<organism evidence="6 7">
    <name type="scientific">Nocardia goodfellowii</name>
    <dbReference type="NCBI Taxonomy" id="882446"/>
    <lineage>
        <taxon>Bacteria</taxon>
        <taxon>Bacillati</taxon>
        <taxon>Actinomycetota</taxon>
        <taxon>Actinomycetes</taxon>
        <taxon>Mycobacteriales</taxon>
        <taxon>Nocardiaceae</taxon>
        <taxon>Nocardia</taxon>
    </lineage>
</organism>
<evidence type="ECO:0000313" key="6">
    <source>
        <dbReference type="EMBL" id="MBP2187524.1"/>
    </source>
</evidence>
<dbReference type="EMBL" id="JAGGMR010000001">
    <property type="protein sequence ID" value="MBP2187524.1"/>
    <property type="molecule type" value="Genomic_DNA"/>
</dbReference>
<dbReference type="Proteomes" id="UP001519325">
    <property type="component" value="Unassembled WGS sequence"/>
</dbReference>